<name>A0A077UD78_9STAP</name>
<accession>A0A077UD78</accession>
<reference evidence="1 2" key="1">
    <citation type="submission" date="2014-05" db="EMBL/GenBank/DDBJ databases">
        <authorList>
            <person name="Aslett A.Martin."/>
            <person name="De Silva Nishadi"/>
        </authorList>
    </citation>
    <scope>NUCLEOTIDE SEQUENCE [LARGE SCALE GENOMIC DNA]</scope>
</reference>
<proteinExistence type="predicted"/>
<evidence type="ECO:0000313" key="1">
    <source>
        <dbReference type="EMBL" id="CDR26449.1"/>
    </source>
</evidence>
<gene>
    <name evidence="1" type="ORF">ERS140147_00005</name>
</gene>
<evidence type="ECO:0000313" key="2">
    <source>
        <dbReference type="Proteomes" id="UP000044616"/>
    </source>
</evidence>
<dbReference type="AlphaFoldDB" id="A0A077UD78"/>
<sequence length="98" mass="11768">MRDLLIEYRKTRLNVLNKIEELEQINTDEIDDLSIYKDMLKDIDYIIEWLNNGHEPGNYNAIDKSQCYLVDQQVLEKACDESMYKKYLILSIKMLYLI</sequence>
<dbReference type="Proteomes" id="UP000044616">
    <property type="component" value="Unassembled WGS sequence"/>
</dbReference>
<protein>
    <submittedName>
        <fullName evidence="1">Positive control sigma-like factor</fullName>
    </submittedName>
</protein>
<dbReference type="EMBL" id="CCEH01000001">
    <property type="protein sequence ID" value="CDR26449.1"/>
    <property type="molecule type" value="Genomic_DNA"/>
</dbReference>
<organism evidence="1 2">
    <name type="scientific">Staphylococcus schweitzeri</name>
    <dbReference type="NCBI Taxonomy" id="1654388"/>
    <lineage>
        <taxon>Bacteria</taxon>
        <taxon>Bacillati</taxon>
        <taxon>Bacillota</taxon>
        <taxon>Bacilli</taxon>
        <taxon>Bacillales</taxon>
        <taxon>Staphylococcaceae</taxon>
        <taxon>Staphylococcus</taxon>
    </lineage>
</organism>